<evidence type="ECO:0000256" key="1">
    <source>
        <dbReference type="ARBA" id="ARBA00022490"/>
    </source>
</evidence>
<proteinExistence type="inferred from homology"/>
<feature type="region of interest" description="Disordered" evidence="5">
    <location>
        <begin position="524"/>
        <end position="552"/>
    </location>
</feature>
<dbReference type="AlphaFoldDB" id="A0A2G8LN90"/>
<gene>
    <name evidence="6" type="ORF">BSL78_01353</name>
</gene>
<reference evidence="6 7" key="1">
    <citation type="journal article" date="2017" name="PLoS Biol.">
        <title>The sea cucumber genome provides insights into morphological evolution and visceral regeneration.</title>
        <authorList>
            <person name="Zhang X."/>
            <person name="Sun L."/>
            <person name="Yuan J."/>
            <person name="Sun Y."/>
            <person name="Gao Y."/>
            <person name="Zhang L."/>
            <person name="Li S."/>
            <person name="Dai H."/>
            <person name="Hamel J.F."/>
            <person name="Liu C."/>
            <person name="Yu Y."/>
            <person name="Liu S."/>
            <person name="Lin W."/>
            <person name="Guo K."/>
            <person name="Jin S."/>
            <person name="Xu P."/>
            <person name="Storey K.B."/>
            <person name="Huan P."/>
            <person name="Zhang T."/>
            <person name="Zhou Y."/>
            <person name="Zhang J."/>
            <person name="Lin C."/>
            <person name="Li X."/>
            <person name="Xing L."/>
            <person name="Huo D."/>
            <person name="Sun M."/>
            <person name="Wang L."/>
            <person name="Mercier A."/>
            <person name="Li F."/>
            <person name="Yang H."/>
            <person name="Xiang J."/>
        </authorList>
    </citation>
    <scope>NUCLEOTIDE SEQUENCE [LARGE SCALE GENOMIC DNA]</scope>
    <source>
        <strain evidence="6">Shaxun</strain>
        <tissue evidence="6">Muscle</tissue>
    </source>
</reference>
<dbReference type="Pfam" id="PF05091">
    <property type="entry name" value="eIF-3_zeta"/>
    <property type="match status" value="1"/>
</dbReference>
<dbReference type="GO" id="GO:0003723">
    <property type="term" value="F:RNA binding"/>
    <property type="evidence" value="ECO:0007669"/>
    <property type="project" value="UniProtKB-KW"/>
</dbReference>
<evidence type="ECO:0000256" key="4">
    <source>
        <dbReference type="ARBA" id="ARBA00022917"/>
    </source>
</evidence>
<keyword evidence="7" id="KW-1185">Reference proteome</keyword>
<dbReference type="GO" id="GO:0003743">
    <property type="term" value="F:translation initiation factor activity"/>
    <property type="evidence" value="ECO:0007669"/>
    <property type="project" value="UniProtKB-KW"/>
</dbReference>
<keyword evidence="2" id="KW-0396">Initiation factor</keyword>
<feature type="non-terminal residue" evidence="6">
    <location>
        <position position="552"/>
    </location>
</feature>
<dbReference type="EMBL" id="MRZV01000026">
    <property type="protein sequence ID" value="PIK61723.1"/>
    <property type="molecule type" value="Genomic_DNA"/>
</dbReference>
<evidence type="ECO:0000256" key="2">
    <source>
        <dbReference type="ARBA" id="ARBA00022540"/>
    </source>
</evidence>
<dbReference type="PIRSF" id="PIRSF016281">
    <property type="entry name" value="EIF-3_zeta"/>
    <property type="match status" value="1"/>
</dbReference>
<evidence type="ECO:0000256" key="5">
    <source>
        <dbReference type="SAM" id="MobiDB-lite"/>
    </source>
</evidence>
<keyword evidence="1" id="KW-0963">Cytoplasm</keyword>
<feature type="region of interest" description="Disordered" evidence="5">
    <location>
        <begin position="142"/>
        <end position="162"/>
    </location>
</feature>
<evidence type="ECO:0000256" key="3">
    <source>
        <dbReference type="ARBA" id="ARBA00022884"/>
    </source>
</evidence>
<comment type="caution">
    <text evidence="6">The sequence shown here is derived from an EMBL/GenBank/DDBJ whole genome shotgun (WGS) entry which is preliminary data.</text>
</comment>
<name>A0A2G8LN90_STIJA</name>
<accession>A0A2G8LN90</accession>
<dbReference type="InterPro" id="IPR007783">
    <property type="entry name" value="eIF3d"/>
</dbReference>
<sequence>MSVHFIPPIIQDNPEGWGPLDEIPDQFKDMPYQPFSKGDRLGKVADWTGMTYSDKRYLGKYSSQFAAGSQYTYYHEQDESTFQLVDTTKIQKPVYMRNKNRFNQRNLRRERERREQRANNQGLQTLTKVQKERQRQYRRMQKQYGKHRWHDNRNQNQIKSRSASVQVRGEWSVAEDLDFLRLNKLRLPNIGDPEDLIKCGEMEFYNKSFDRINTKLEKRLARVNRLFHKVTTTDDPNIRKLASKGNVFGTDIILATIMCSTRSSYSWDVIVQHVGGKLFFDKRDDSEFDLLTVNETAKEPPQEEGNHINSPRNLALEATFINHNYSQQCLKMGNDKFRFKDKNPFVSEEDKTDVASVGYRYRKWNLGENIDVIIRCEHDSVALGSNGETQFLNIKTLNEWDTKQSSADEWRQKLDSQKGAVLATELKNNSFKLAKWTVCSLLAGSDQIKFGYVSRINPRDSSKHVILGSQQFKPNELAAQINLNMDNAWGILRCIIDKCFELKEGKFLILKDPNKPVIRIYDIPDNTFSTDDEDDDDDDDDDDNEEDGKKEQ</sequence>
<dbReference type="PANTHER" id="PTHR12399">
    <property type="entry name" value="EUKARYOTIC TRANSLATION INITIATION FACTOR 3 SUBUNIT 7"/>
    <property type="match status" value="1"/>
</dbReference>
<dbReference type="OrthoDB" id="16538at2759"/>
<protein>
    <recommendedName>
        <fullName evidence="8">Eukaryotic translation initiation factor 3 subunit 7</fullName>
    </recommendedName>
</protein>
<keyword evidence="4" id="KW-0648">Protein biosynthesis</keyword>
<dbReference type="PANTHER" id="PTHR12399:SF0">
    <property type="entry name" value="EUKARYOTIC TRANSLATION INITIATION FACTOR 3 SUBUNIT D"/>
    <property type="match status" value="1"/>
</dbReference>
<evidence type="ECO:0008006" key="8">
    <source>
        <dbReference type="Google" id="ProtNLM"/>
    </source>
</evidence>
<dbReference type="HAMAP" id="MF_03003">
    <property type="entry name" value="eIF3d"/>
    <property type="match status" value="1"/>
</dbReference>
<organism evidence="6 7">
    <name type="scientific">Stichopus japonicus</name>
    <name type="common">Sea cucumber</name>
    <dbReference type="NCBI Taxonomy" id="307972"/>
    <lineage>
        <taxon>Eukaryota</taxon>
        <taxon>Metazoa</taxon>
        <taxon>Echinodermata</taxon>
        <taxon>Eleutherozoa</taxon>
        <taxon>Echinozoa</taxon>
        <taxon>Holothuroidea</taxon>
        <taxon>Aspidochirotacea</taxon>
        <taxon>Aspidochirotida</taxon>
        <taxon>Stichopodidae</taxon>
        <taxon>Apostichopus</taxon>
    </lineage>
</organism>
<feature type="compositionally biased region" description="Acidic residues" evidence="5">
    <location>
        <begin position="530"/>
        <end position="546"/>
    </location>
</feature>
<evidence type="ECO:0000313" key="7">
    <source>
        <dbReference type="Proteomes" id="UP000230750"/>
    </source>
</evidence>
<evidence type="ECO:0000313" key="6">
    <source>
        <dbReference type="EMBL" id="PIK61723.1"/>
    </source>
</evidence>
<keyword evidence="3" id="KW-0694">RNA-binding</keyword>
<dbReference type="GO" id="GO:0005852">
    <property type="term" value="C:eukaryotic translation initiation factor 3 complex"/>
    <property type="evidence" value="ECO:0007669"/>
    <property type="project" value="InterPro"/>
</dbReference>
<dbReference type="STRING" id="307972.A0A2G8LN90"/>
<dbReference type="Proteomes" id="UP000230750">
    <property type="component" value="Unassembled WGS sequence"/>
</dbReference>